<keyword evidence="1" id="KW-0732">Signal</keyword>
<keyword evidence="3" id="KW-1185">Reference proteome</keyword>
<dbReference type="Proteomes" id="UP000198287">
    <property type="component" value="Unassembled WGS sequence"/>
</dbReference>
<gene>
    <name evidence="2" type="ORF">Fcan01_06288</name>
</gene>
<organism evidence="2 3">
    <name type="scientific">Folsomia candida</name>
    <name type="common">Springtail</name>
    <dbReference type="NCBI Taxonomy" id="158441"/>
    <lineage>
        <taxon>Eukaryota</taxon>
        <taxon>Metazoa</taxon>
        <taxon>Ecdysozoa</taxon>
        <taxon>Arthropoda</taxon>
        <taxon>Hexapoda</taxon>
        <taxon>Collembola</taxon>
        <taxon>Entomobryomorpha</taxon>
        <taxon>Isotomoidea</taxon>
        <taxon>Isotomidae</taxon>
        <taxon>Proisotominae</taxon>
        <taxon>Folsomia</taxon>
    </lineage>
</organism>
<feature type="signal peptide" evidence="1">
    <location>
        <begin position="1"/>
        <end position="25"/>
    </location>
</feature>
<evidence type="ECO:0000313" key="3">
    <source>
        <dbReference type="Proteomes" id="UP000198287"/>
    </source>
</evidence>
<dbReference type="EMBL" id="LNIX01000002">
    <property type="protein sequence ID" value="OXA61078.1"/>
    <property type="molecule type" value="Genomic_DNA"/>
</dbReference>
<evidence type="ECO:0000313" key="2">
    <source>
        <dbReference type="EMBL" id="OXA61078.1"/>
    </source>
</evidence>
<evidence type="ECO:0000256" key="1">
    <source>
        <dbReference type="SAM" id="SignalP"/>
    </source>
</evidence>
<name>A0A226EV40_FOLCA</name>
<comment type="caution">
    <text evidence="2">The sequence shown here is derived from an EMBL/GenBank/DDBJ whole genome shotgun (WGS) entry which is preliminary data.</text>
</comment>
<accession>A0A226EV40</accession>
<dbReference type="AlphaFoldDB" id="A0A226EV40"/>
<reference evidence="2 3" key="1">
    <citation type="submission" date="2015-12" db="EMBL/GenBank/DDBJ databases">
        <title>The genome of Folsomia candida.</title>
        <authorList>
            <person name="Faddeeva A."/>
            <person name="Derks M.F."/>
            <person name="Anvar Y."/>
            <person name="Smit S."/>
            <person name="Van Straalen N."/>
            <person name="Roelofs D."/>
        </authorList>
    </citation>
    <scope>NUCLEOTIDE SEQUENCE [LARGE SCALE GENOMIC DNA]</scope>
    <source>
        <strain evidence="2 3">VU population</strain>
        <tissue evidence="2">Whole body</tissue>
    </source>
</reference>
<feature type="chain" id="PRO_5012466186" evidence="1">
    <location>
        <begin position="26"/>
        <end position="137"/>
    </location>
</feature>
<proteinExistence type="predicted"/>
<sequence>MKMSIFTVFLVILSLESCLQGGASSRTSRQLELTQEQNDLLRSTINKLAREELIPQNTNFELTNFTSKFPSTKTVVQKNPDGSTTILTSGTYTSLGTKTFSASWTFLLLVVMLTVLTDTCRMDTFLDLFILRQDATL</sequence>
<protein>
    <submittedName>
        <fullName evidence="2">Uncharacterized protein</fullName>
    </submittedName>
</protein>